<sequence length="828" mass="91101">MTDKMVLATQKWLNRTYKNRTGFGSVAEDGRTGWNTINALIRALQIELGITATANNFGPGTISRFKVAWPNGIKQQNDSAKDTSNVFGIIQGALWCKGYSTGAGDITTHFYGGTGKAIRQLKDDMGIGGDSTVTLDVMRALLSMQQFVLLHSYGGVVAVRQAQQRINQQFRSYTGIIPTDGLYGREMNKALIQVLQAIEGFSPAEATGNFGSGTKSRLKTVTPSNASALPKWAWLAQVALVCNRIASEVYSVASPALETFVPEFQEKYQLPRSGVVDSTTWMSLLTSKGDPSRPCKACDTRFEITSERLQILKNDGYEIVGRYLSEPNQESKLPENYFKAIRPGELERIIKGGMKFFLIFQEYSTKLEHFTRENGARHGNQARQAAQRLGIPGTYIYFAVDFDATDPQVTSHILPYFQGVRGSLGGGYKVGIYASRNICSRIIGAGYAGSAFVSDMSTGFSGNLGFPIPREWNYDQFTEISNYKGHGFDLDRVAYSGRTVPVDRVAPSTAGGTTVDTRIEYKKLPPIDLIWHLEKRFEELRAGNKVGKDYIPSPPGGGRWVDVATWRCVLNYLAKAYLRDGNIVSVVKWSMAAESYRSGDAATLEKDPVASKIISALDRYIGAWRQSMTDKTGEAVDLAHLAATSLGYTNWNIIPDEWTGWAGDLASAMANIQRTMNWNPTADLSQVARALVGQNDNYRQHPGLKGLTLDKKNDEGNWESVGNSCNRDDLCCDGDAILIGQTLENGADNNPHLLSQTLREYYNNSTLMSGRFRRIAESIGAKNKNDAAQKFHTIMTNLPGGIIRPVLSGNVPEEIIEAACGELAAFIY</sequence>
<accession>A0A7Y0USV9</accession>
<dbReference type="Proteomes" id="UP000575397">
    <property type="component" value="Unassembled WGS sequence"/>
</dbReference>
<feature type="domain" description="Rv2525c-like glycoside hydrolase-like" evidence="1">
    <location>
        <begin position="312"/>
        <end position="478"/>
    </location>
</feature>
<evidence type="ECO:0000313" key="2">
    <source>
        <dbReference type="EMBL" id="NMX03115.1"/>
    </source>
</evidence>
<dbReference type="SUPFAM" id="SSF51445">
    <property type="entry name" value="(Trans)glycosidases"/>
    <property type="match status" value="1"/>
</dbReference>
<gene>
    <name evidence="2" type="ORF">HHJ77_03980</name>
</gene>
<evidence type="ECO:0000259" key="1">
    <source>
        <dbReference type="Pfam" id="PF08924"/>
    </source>
</evidence>
<reference evidence="2 3" key="1">
    <citation type="submission" date="2020-04" db="EMBL/GenBank/DDBJ databases">
        <title>Antimicrobial susceptibility and clonality of vaginal-derived multi-drug resistant Mobiluncus isolates in China.</title>
        <authorList>
            <person name="Zhang X."/>
        </authorList>
    </citation>
    <scope>NUCLEOTIDE SEQUENCE [LARGE SCALE GENOMIC DNA]</scope>
    <source>
        <strain evidence="2 3">12</strain>
    </source>
</reference>
<dbReference type="InterPro" id="IPR017853">
    <property type="entry name" value="GH"/>
</dbReference>
<comment type="caution">
    <text evidence="2">The sequence shown here is derived from an EMBL/GenBank/DDBJ whole genome shotgun (WGS) entry which is preliminary data.</text>
</comment>
<protein>
    <submittedName>
        <fullName evidence="2">DUF1906 domain-containing protein</fullName>
    </submittedName>
</protein>
<proteinExistence type="predicted"/>
<dbReference type="Pfam" id="PF08924">
    <property type="entry name" value="Rv2525c_GlyHyd-like"/>
    <property type="match status" value="1"/>
</dbReference>
<evidence type="ECO:0000313" key="3">
    <source>
        <dbReference type="Proteomes" id="UP000575397"/>
    </source>
</evidence>
<dbReference type="AlphaFoldDB" id="A0A7Y0USV9"/>
<dbReference type="CDD" id="cd06418">
    <property type="entry name" value="GH25_BacA-like"/>
    <property type="match status" value="1"/>
</dbReference>
<dbReference type="RefSeq" id="WP_169762424.1">
    <property type="nucleotide sequence ID" value="NZ_JABCUS010000007.1"/>
</dbReference>
<dbReference type="InterPro" id="IPR015020">
    <property type="entry name" value="Rv2525c-like_Glyco_Hydro-like"/>
</dbReference>
<dbReference type="Gene3D" id="3.20.20.80">
    <property type="entry name" value="Glycosidases"/>
    <property type="match status" value="1"/>
</dbReference>
<dbReference type="EMBL" id="JABCUS010000007">
    <property type="protein sequence ID" value="NMX03115.1"/>
    <property type="molecule type" value="Genomic_DNA"/>
</dbReference>
<organism evidence="2 3">
    <name type="scientific">Mobiluncus mulieris</name>
    <dbReference type="NCBI Taxonomy" id="2052"/>
    <lineage>
        <taxon>Bacteria</taxon>
        <taxon>Bacillati</taxon>
        <taxon>Actinomycetota</taxon>
        <taxon>Actinomycetes</taxon>
        <taxon>Actinomycetales</taxon>
        <taxon>Actinomycetaceae</taxon>
        <taxon>Mobiluncus</taxon>
    </lineage>
</organism>
<name>A0A7Y0USV9_9ACTO</name>